<reference evidence="7 8" key="1">
    <citation type="submission" date="2020-10" db="EMBL/GenBank/DDBJ databases">
        <title>Complete genome sequence of Cupriavidus basilensis CCUG 49340T.</title>
        <authorList>
            <person name="Salva-Serra F."/>
            <person name="Donoso R.A."/>
            <person name="Cho K.H."/>
            <person name="Yoo J.A."/>
            <person name="Lee K."/>
            <person name="Yoon S.-H."/>
            <person name="Perez-Pantoja D."/>
            <person name="Moore E.R.B."/>
        </authorList>
    </citation>
    <scope>NUCLEOTIDE SEQUENCE [LARGE SCALE GENOMIC DNA]</scope>
    <source>
        <strain evidence="8">CCUG 49340</strain>
    </source>
</reference>
<dbReference type="PANTHER" id="PTHR34597:SF3">
    <property type="entry name" value="OUTER MEMBRANE TRANSPORTER CDIB"/>
    <property type="match status" value="1"/>
</dbReference>
<evidence type="ECO:0000313" key="7">
    <source>
        <dbReference type="EMBL" id="QOT80088.1"/>
    </source>
</evidence>
<dbReference type="GO" id="GO:0098046">
    <property type="term" value="C:type V protein secretion system complex"/>
    <property type="evidence" value="ECO:0007669"/>
    <property type="project" value="TreeGrafter"/>
</dbReference>
<evidence type="ECO:0000256" key="3">
    <source>
        <dbReference type="ARBA" id="ARBA00023237"/>
    </source>
</evidence>
<dbReference type="Gene3D" id="2.40.160.50">
    <property type="entry name" value="membrane protein fhac: a member of the omp85/tpsb transporter family"/>
    <property type="match status" value="1"/>
</dbReference>
<dbReference type="GO" id="GO:0046819">
    <property type="term" value="P:protein secretion by the type V secretion system"/>
    <property type="evidence" value="ECO:0007669"/>
    <property type="project" value="TreeGrafter"/>
</dbReference>
<dbReference type="Pfam" id="PF08479">
    <property type="entry name" value="POTRA_2"/>
    <property type="match status" value="1"/>
</dbReference>
<dbReference type="PIRSF" id="PIRSF029745">
    <property type="entry name" value="FhaC"/>
    <property type="match status" value="1"/>
</dbReference>
<dbReference type="GO" id="GO:0008320">
    <property type="term" value="F:protein transmembrane transporter activity"/>
    <property type="evidence" value="ECO:0007669"/>
    <property type="project" value="TreeGrafter"/>
</dbReference>
<keyword evidence="1" id="KW-0472">Membrane</keyword>
<keyword evidence="3" id="KW-0998">Cell outer membrane</keyword>
<feature type="domain" description="Polypeptide-transport-associated ShlB-type" evidence="5">
    <location>
        <begin position="125"/>
        <end position="182"/>
    </location>
</feature>
<proteinExistence type="predicted"/>
<dbReference type="Pfam" id="PF03865">
    <property type="entry name" value="ShlB"/>
    <property type="match status" value="1"/>
</dbReference>
<dbReference type="RefSeq" id="WP_150986507.1">
    <property type="nucleotide sequence ID" value="NZ_CP062804.1"/>
</dbReference>
<protein>
    <submittedName>
        <fullName evidence="7">ShlB/FhaC/HecB family hemolysin secretion/activation protein</fullName>
    </submittedName>
</protein>
<dbReference type="InterPro" id="IPR005565">
    <property type="entry name" value="Hemolysn_activator_HlyB_C"/>
</dbReference>
<evidence type="ECO:0000256" key="1">
    <source>
        <dbReference type="ARBA" id="ARBA00022452"/>
    </source>
</evidence>
<dbReference type="InterPro" id="IPR013686">
    <property type="entry name" value="Polypept-transport_assoc_ShlB"/>
</dbReference>
<evidence type="ECO:0000313" key="8">
    <source>
        <dbReference type="Proteomes" id="UP000397656"/>
    </source>
</evidence>
<accession>A0A643FV71</accession>
<dbReference type="InterPro" id="IPR035251">
    <property type="entry name" value="ShlB_POTRA"/>
</dbReference>
<dbReference type="EMBL" id="CP062804">
    <property type="protein sequence ID" value="QOT80088.1"/>
    <property type="molecule type" value="Genomic_DNA"/>
</dbReference>
<dbReference type="PANTHER" id="PTHR34597">
    <property type="entry name" value="SLR1661 PROTEIN"/>
    <property type="match status" value="1"/>
</dbReference>
<evidence type="ECO:0000256" key="2">
    <source>
        <dbReference type="ARBA" id="ARBA00022692"/>
    </source>
</evidence>
<evidence type="ECO:0000259" key="4">
    <source>
        <dbReference type="Pfam" id="PF03865"/>
    </source>
</evidence>
<dbReference type="GeneID" id="98403529"/>
<keyword evidence="1" id="KW-1134">Transmembrane beta strand</keyword>
<feature type="domain" description="Haemolysin activator HlyB C-terminal" evidence="4">
    <location>
        <begin position="241"/>
        <end position="566"/>
    </location>
</feature>
<dbReference type="Pfam" id="PF17287">
    <property type="entry name" value="POTRA_3"/>
    <property type="match status" value="1"/>
</dbReference>
<keyword evidence="2" id="KW-0812">Transmembrane</keyword>
<dbReference type="Gene3D" id="3.10.20.310">
    <property type="entry name" value="membrane protein fhac"/>
    <property type="match status" value="1"/>
</dbReference>
<name>A0A643FV71_9BURK</name>
<gene>
    <name evidence="7" type="ORF">F7R26_021605</name>
</gene>
<dbReference type="AlphaFoldDB" id="A0A643FV71"/>
<dbReference type="Proteomes" id="UP000397656">
    <property type="component" value="Chromosome 2"/>
</dbReference>
<sequence>MDLCLAPFLRRVVPASVGLLMAGGALAQGSRDVDEALRRSRQEQNQQLQRERNIEQAEQRARQLQAPNVSLDGGQAPSVALSTSLPMEAPCFTVDRVVLDVPPELPEAVRRHGASALPLDAFRFAQAYLDQYANQCVGREGINIIVRRLGAQILSRGYITTRVAVPQQDLSGGTLRLVLIPGVIRQIRFADEALRGSWQSAFAARPGDLLNIRELEQGLEQMKRVPSQDVDMQIVPGEMPGESDVVISVKRTKPWRLVLGLDDSGSSGTGQLQANASLGIDNPLELNDLFNIGVSHDANLTQGDRGTRGANAYYAAPWGNWTLGIAASTYNYHQRIAGVNQVFESSGDSKAAELKAQYLFQRDQFQKNTLQWRLGHRWSHAYIEDTQILNQQRSTTFAEVGWLHRHYLGESQFDLALAYRAGVPWLNGQTEIRTIAPNAPSQRDKFLYRLATLDATLVVPFSAPGGPGGSRMPMRYITTVHAQYTGQALLASEFISMGSRWTVRGFDGDATLAAERGAYWRNDLEIPLGATAQSVYLGLDAGTVGGPSASYLAGRTLAGVAVGLRGSPVKGLYYDAFLAWGLVKPANFPTRSPAGGFSVSFQY</sequence>
<dbReference type="InterPro" id="IPR051544">
    <property type="entry name" value="TPS_OM_transporter"/>
</dbReference>
<evidence type="ECO:0000259" key="6">
    <source>
        <dbReference type="Pfam" id="PF17287"/>
    </source>
</evidence>
<evidence type="ECO:0000259" key="5">
    <source>
        <dbReference type="Pfam" id="PF08479"/>
    </source>
</evidence>
<feature type="domain" description="ShlB POTRA" evidence="6">
    <location>
        <begin position="184"/>
        <end position="236"/>
    </location>
</feature>
<organism evidence="7 8">
    <name type="scientific">Cupriavidus basilensis</name>
    <dbReference type="NCBI Taxonomy" id="68895"/>
    <lineage>
        <taxon>Bacteria</taxon>
        <taxon>Pseudomonadati</taxon>
        <taxon>Pseudomonadota</taxon>
        <taxon>Betaproteobacteria</taxon>
        <taxon>Burkholderiales</taxon>
        <taxon>Burkholderiaceae</taxon>
        <taxon>Cupriavidus</taxon>
    </lineage>
</organism>
<dbReference type="InterPro" id="IPR027282">
    <property type="entry name" value="TPS"/>
</dbReference>